<proteinExistence type="inferred from homology"/>
<dbReference type="InterPro" id="IPR043129">
    <property type="entry name" value="ATPase_NBD"/>
</dbReference>
<dbReference type="Gene3D" id="3.30.420.40">
    <property type="match status" value="2"/>
</dbReference>
<dbReference type="InterPro" id="IPR036388">
    <property type="entry name" value="WH-like_DNA-bd_sf"/>
</dbReference>
<dbReference type="InterPro" id="IPR000600">
    <property type="entry name" value="ROK"/>
</dbReference>
<name>A0A1E3L2I3_9BACL</name>
<dbReference type="Pfam" id="PF12802">
    <property type="entry name" value="MarR_2"/>
    <property type="match status" value="1"/>
</dbReference>
<dbReference type="GO" id="GO:0042732">
    <property type="term" value="P:D-xylose metabolic process"/>
    <property type="evidence" value="ECO:0007669"/>
    <property type="project" value="UniProtKB-KW"/>
</dbReference>
<comment type="caution">
    <text evidence="5">The sequence shown here is derived from an EMBL/GenBank/DDBJ whole genome shotgun (WGS) entry which is preliminary data.</text>
</comment>
<comment type="function">
    <text evidence="1">Transcriptional repressor of xylose-utilizing enzymes.</text>
</comment>
<sequence length="410" mass="44875">MLMSIGNPQMIRNLNEYLILEVIVQHDSLSRAEISRRTGLSKPTVSSAVQNLIQHQLIAEIGQDDSNQQGRKGQLLSFNPAVFYIVTLDIGADYIRTALTDLSGKIIETGHFALEASHIEQSMLTQLKTHMDQLIAQANVTWNQIRFLSAGIPAVVHPDNGTIHTLLPQFEPYYSALSSSSLASLFPCEILLDNDVNLATIAEKEYGAAQSVQHMVYVSLGEGVGAGIMIDSKLYRGLSGSAGEMGQCLSRSVHGERLEEQIGGAGLRRLIQHYSASHTDATVSDSISQWDIPTLMNQARQENPDAQAIVEQYGQQLALSLINLASMLAPEMIVFGGDIGEHADLFIPTLQQQMEQYAPVCPQLTTTMLTGKGVIQGAAWSGIHRAFQYIREDMLVVGGKILFAEQEDKE</sequence>
<accession>A0A1E3L2I3</accession>
<evidence type="ECO:0000256" key="1">
    <source>
        <dbReference type="ARBA" id="ARBA00002486"/>
    </source>
</evidence>
<dbReference type="PANTHER" id="PTHR18964:SF149">
    <property type="entry name" value="BIFUNCTIONAL UDP-N-ACETYLGLUCOSAMINE 2-EPIMERASE_N-ACETYLMANNOSAMINE KINASE"/>
    <property type="match status" value="1"/>
</dbReference>
<gene>
    <name evidence="5" type="ORF">PTI45_02584</name>
</gene>
<dbReference type="Proteomes" id="UP000094578">
    <property type="component" value="Unassembled WGS sequence"/>
</dbReference>
<organism evidence="5 6">
    <name type="scientific">Paenibacillus nuruki</name>
    <dbReference type="NCBI Taxonomy" id="1886670"/>
    <lineage>
        <taxon>Bacteria</taxon>
        <taxon>Bacillati</taxon>
        <taxon>Bacillota</taxon>
        <taxon>Bacilli</taxon>
        <taxon>Bacillales</taxon>
        <taxon>Paenibacillaceae</taxon>
        <taxon>Paenibacillus</taxon>
    </lineage>
</organism>
<dbReference type="SUPFAM" id="SSF53067">
    <property type="entry name" value="Actin-like ATPase domain"/>
    <property type="match status" value="1"/>
</dbReference>
<evidence type="ECO:0000313" key="6">
    <source>
        <dbReference type="Proteomes" id="UP000094578"/>
    </source>
</evidence>
<feature type="domain" description="HTH marR-type" evidence="4">
    <location>
        <begin position="14"/>
        <end position="59"/>
    </location>
</feature>
<dbReference type="InterPro" id="IPR036390">
    <property type="entry name" value="WH_DNA-bd_sf"/>
</dbReference>
<protein>
    <submittedName>
        <fullName evidence="5">Xylose repressor</fullName>
    </submittedName>
</protein>
<evidence type="ECO:0000256" key="2">
    <source>
        <dbReference type="ARBA" id="ARBA00006479"/>
    </source>
</evidence>
<evidence type="ECO:0000313" key="5">
    <source>
        <dbReference type="EMBL" id="ODP27946.1"/>
    </source>
</evidence>
<keyword evidence="3" id="KW-0119">Carbohydrate metabolism</keyword>
<dbReference type="STRING" id="1886670.PTI45_02584"/>
<dbReference type="PATRIC" id="fig|1886670.3.peg.2629"/>
<dbReference type="EMBL" id="MDER01000044">
    <property type="protein sequence ID" value="ODP27946.1"/>
    <property type="molecule type" value="Genomic_DNA"/>
</dbReference>
<comment type="similarity">
    <text evidence="2">Belongs to the ROK (NagC/XylR) family.</text>
</comment>
<dbReference type="PANTHER" id="PTHR18964">
    <property type="entry name" value="ROK (REPRESSOR, ORF, KINASE) FAMILY"/>
    <property type="match status" value="1"/>
</dbReference>
<keyword evidence="6" id="KW-1185">Reference proteome</keyword>
<keyword evidence="3" id="KW-0859">Xylose metabolism</keyword>
<dbReference type="Pfam" id="PF00480">
    <property type="entry name" value="ROK"/>
    <property type="match status" value="1"/>
</dbReference>
<evidence type="ECO:0000256" key="3">
    <source>
        <dbReference type="ARBA" id="ARBA00022629"/>
    </source>
</evidence>
<dbReference type="GO" id="GO:0003700">
    <property type="term" value="F:DNA-binding transcription factor activity"/>
    <property type="evidence" value="ECO:0007669"/>
    <property type="project" value="InterPro"/>
</dbReference>
<dbReference type="RefSeq" id="WP_083243516.1">
    <property type="nucleotide sequence ID" value="NZ_MDER01000044.1"/>
</dbReference>
<dbReference type="AlphaFoldDB" id="A0A1E3L2I3"/>
<dbReference type="SUPFAM" id="SSF46785">
    <property type="entry name" value="Winged helix' DNA-binding domain"/>
    <property type="match status" value="1"/>
</dbReference>
<reference evidence="5 6" key="1">
    <citation type="submission" date="2016-08" db="EMBL/GenBank/DDBJ databases">
        <title>Genome sequencing of Paenibacillus sp. TI45-13ar, isolated from Korean traditional nuruk.</title>
        <authorList>
            <person name="Kim S.-J."/>
        </authorList>
    </citation>
    <scope>NUCLEOTIDE SEQUENCE [LARGE SCALE GENOMIC DNA]</scope>
    <source>
        <strain evidence="5 6">TI45-13ar</strain>
    </source>
</reference>
<dbReference type="InterPro" id="IPR000835">
    <property type="entry name" value="HTH_MarR-typ"/>
</dbReference>
<dbReference type="Gene3D" id="1.10.10.10">
    <property type="entry name" value="Winged helix-like DNA-binding domain superfamily/Winged helix DNA-binding domain"/>
    <property type="match status" value="1"/>
</dbReference>
<evidence type="ECO:0000259" key="4">
    <source>
        <dbReference type="Pfam" id="PF12802"/>
    </source>
</evidence>